<dbReference type="AlphaFoldDB" id="A0AAV6THQ7"/>
<sequence length="136" mass="14903">MGHSAVSWGSAGDTVSASRAPAPSRSAFCEWSGPPCRAAPSRKFFSGGNGAIVIVHRARAVLWRNREWSLNQLGFPWIVFIYLDNCGNSRVIHAAELDLGEKNERFFRPKSMGLVPFERGLDNFGLTHGLAPATYP</sequence>
<organism evidence="2 3">
    <name type="scientific">Oedothorax gibbosus</name>
    <dbReference type="NCBI Taxonomy" id="931172"/>
    <lineage>
        <taxon>Eukaryota</taxon>
        <taxon>Metazoa</taxon>
        <taxon>Ecdysozoa</taxon>
        <taxon>Arthropoda</taxon>
        <taxon>Chelicerata</taxon>
        <taxon>Arachnida</taxon>
        <taxon>Araneae</taxon>
        <taxon>Araneomorphae</taxon>
        <taxon>Entelegynae</taxon>
        <taxon>Araneoidea</taxon>
        <taxon>Linyphiidae</taxon>
        <taxon>Erigoninae</taxon>
        <taxon>Oedothorax</taxon>
    </lineage>
</organism>
<comment type="caution">
    <text evidence="2">The sequence shown here is derived from an EMBL/GenBank/DDBJ whole genome shotgun (WGS) entry which is preliminary data.</text>
</comment>
<accession>A0AAV6THQ7</accession>
<evidence type="ECO:0000313" key="3">
    <source>
        <dbReference type="Proteomes" id="UP000827092"/>
    </source>
</evidence>
<gene>
    <name evidence="2" type="ORF">JTE90_001967</name>
</gene>
<dbReference type="Proteomes" id="UP000827092">
    <property type="component" value="Unassembled WGS sequence"/>
</dbReference>
<dbReference type="EMBL" id="JAFNEN010004021">
    <property type="protein sequence ID" value="KAG8171402.1"/>
    <property type="molecule type" value="Genomic_DNA"/>
</dbReference>
<keyword evidence="3" id="KW-1185">Reference proteome</keyword>
<reference evidence="2 3" key="1">
    <citation type="journal article" date="2022" name="Nat. Ecol. Evol.">
        <title>A masculinizing supergene underlies an exaggerated male reproductive morph in a spider.</title>
        <authorList>
            <person name="Hendrickx F."/>
            <person name="De Corte Z."/>
            <person name="Sonet G."/>
            <person name="Van Belleghem S.M."/>
            <person name="Kostlbacher S."/>
            <person name="Vangestel C."/>
        </authorList>
    </citation>
    <scope>NUCLEOTIDE SEQUENCE [LARGE SCALE GENOMIC DNA]</scope>
    <source>
        <strain evidence="2">W744_W776</strain>
    </source>
</reference>
<proteinExistence type="predicted"/>
<name>A0AAV6THQ7_9ARAC</name>
<feature type="region of interest" description="Disordered" evidence="1">
    <location>
        <begin position="1"/>
        <end position="20"/>
    </location>
</feature>
<evidence type="ECO:0000256" key="1">
    <source>
        <dbReference type="SAM" id="MobiDB-lite"/>
    </source>
</evidence>
<evidence type="ECO:0000313" key="2">
    <source>
        <dbReference type="EMBL" id="KAG8171402.1"/>
    </source>
</evidence>
<protein>
    <submittedName>
        <fullName evidence="2">Uncharacterized protein</fullName>
    </submittedName>
</protein>